<name>A0A6P6Y7X5_DERPT</name>
<evidence type="ECO:0000259" key="4">
    <source>
        <dbReference type="PROSITE" id="PS50280"/>
    </source>
</evidence>
<dbReference type="PROSITE" id="PS50280">
    <property type="entry name" value="SET"/>
    <property type="match status" value="1"/>
</dbReference>
<dbReference type="Pfam" id="PF21549">
    <property type="entry name" value="PRDM2_PR"/>
    <property type="match status" value="2"/>
</dbReference>
<protein>
    <submittedName>
        <fullName evidence="6">PR domain zinc finger protein 1-like</fullName>
    </submittedName>
</protein>
<feature type="compositionally biased region" description="Polar residues" evidence="3">
    <location>
        <begin position="51"/>
        <end position="69"/>
    </location>
</feature>
<dbReference type="InParanoid" id="A0A6P6Y7X5"/>
<feature type="region of interest" description="Disordered" evidence="3">
    <location>
        <begin position="130"/>
        <end position="226"/>
    </location>
</feature>
<keyword evidence="5" id="KW-1185">Reference proteome</keyword>
<dbReference type="CTD" id="38638"/>
<dbReference type="SUPFAM" id="SSF82199">
    <property type="entry name" value="SET domain"/>
    <property type="match status" value="1"/>
</dbReference>
<dbReference type="CDD" id="cd19187">
    <property type="entry name" value="PR-SET_PRDM1"/>
    <property type="match status" value="1"/>
</dbReference>
<gene>
    <name evidence="6" type="primary">LOC113794696</name>
</gene>
<dbReference type="SMART" id="SM00317">
    <property type="entry name" value="SET"/>
    <property type="match status" value="1"/>
</dbReference>
<accession>A0A6P6Y7X5</accession>
<feature type="compositionally biased region" description="Low complexity" evidence="3">
    <location>
        <begin position="178"/>
        <end position="223"/>
    </location>
</feature>
<keyword evidence="2" id="KW-0804">Transcription</keyword>
<dbReference type="Proteomes" id="UP000515146">
    <property type="component" value="Unplaced"/>
</dbReference>
<dbReference type="GO" id="GO:0001227">
    <property type="term" value="F:DNA-binding transcription repressor activity, RNA polymerase II-specific"/>
    <property type="evidence" value="ECO:0007669"/>
    <property type="project" value="InterPro"/>
</dbReference>
<feature type="region of interest" description="Disordered" evidence="3">
    <location>
        <begin position="29"/>
        <end position="69"/>
    </location>
</feature>
<reference evidence="6" key="1">
    <citation type="submission" date="2025-08" db="UniProtKB">
        <authorList>
            <consortium name="RefSeq"/>
        </authorList>
    </citation>
    <scope>IDENTIFICATION</scope>
    <source>
        <strain evidence="6">Airmid</strain>
    </source>
</reference>
<dbReference type="GO" id="GO:0045165">
    <property type="term" value="P:cell fate commitment"/>
    <property type="evidence" value="ECO:0007669"/>
    <property type="project" value="TreeGrafter"/>
</dbReference>
<dbReference type="PANTHER" id="PTHR16515:SF59">
    <property type="entry name" value="PR DOMAIN ZINC FINGER PROTEIN 1"/>
    <property type="match status" value="1"/>
</dbReference>
<feature type="non-terminal residue" evidence="6">
    <location>
        <position position="335"/>
    </location>
</feature>
<proteinExistence type="predicted"/>
<keyword evidence="1" id="KW-0805">Transcription regulation</keyword>
<evidence type="ECO:0000256" key="2">
    <source>
        <dbReference type="ARBA" id="ARBA00023163"/>
    </source>
</evidence>
<dbReference type="AlphaFoldDB" id="A0A6P6Y7X5"/>
<feature type="compositionally biased region" description="Low complexity" evidence="3">
    <location>
        <begin position="130"/>
        <end position="165"/>
    </location>
</feature>
<sequence length="335" mass="37479">MEDANTNSVWNLNQILEKDFDQLSIYKVSDQPCDDNNDSNNDQDNQESSSTTGKNNKQQKLTKAEQSLPRNLILKPSKTIKDIPGVWSTDYIPRGTRFGPLIGQIYERNQVPENASRKYFWRIYTKLTPTSSSSTTAKTNSNGTIVNTTTSTTSISSSSSTINNVNDDERICPPKSPPSTSSSILSPKNGEPTSTSSSTIISSSGSSSLTTTTNSNQTIINSDNVDDNINDEASSLQEYNNNDYYYIDGANPEQSNWMRFVNPAYSSSAQNLVACQVNQSIYFYTIRPIPPDQELLVWYCREFSQRLNYPLTGEQMMLRIQQQQNPLIDSIIKSN</sequence>
<dbReference type="KEGG" id="dpte:113794696"/>
<dbReference type="GO" id="GO:0008276">
    <property type="term" value="F:protein methyltransferase activity"/>
    <property type="evidence" value="ECO:0007669"/>
    <property type="project" value="UniProtKB-ARBA"/>
</dbReference>
<dbReference type="RefSeq" id="XP_027200624.1">
    <property type="nucleotide sequence ID" value="XM_027344823.1"/>
</dbReference>
<dbReference type="PANTHER" id="PTHR16515">
    <property type="entry name" value="PR DOMAIN ZINC FINGER PROTEIN"/>
    <property type="match status" value="1"/>
</dbReference>
<evidence type="ECO:0000256" key="3">
    <source>
        <dbReference type="SAM" id="MobiDB-lite"/>
    </source>
</evidence>
<dbReference type="InterPro" id="IPR001214">
    <property type="entry name" value="SET_dom"/>
</dbReference>
<feature type="compositionally biased region" description="Low complexity" evidence="3">
    <location>
        <begin position="38"/>
        <end position="50"/>
    </location>
</feature>
<dbReference type="InterPro" id="IPR044413">
    <property type="entry name" value="PRDM1_PR-SET"/>
</dbReference>
<dbReference type="GO" id="GO:0008170">
    <property type="term" value="F:N-methyltransferase activity"/>
    <property type="evidence" value="ECO:0007669"/>
    <property type="project" value="UniProtKB-ARBA"/>
</dbReference>
<feature type="domain" description="SET" evidence="4">
    <location>
        <begin position="70"/>
        <end position="300"/>
    </location>
</feature>
<dbReference type="Gene3D" id="2.170.270.10">
    <property type="entry name" value="SET domain"/>
    <property type="match status" value="2"/>
</dbReference>
<dbReference type="OrthoDB" id="7327383at2759"/>
<organism evidence="5 6">
    <name type="scientific">Dermatophagoides pteronyssinus</name>
    <name type="common">European house dust mite</name>
    <dbReference type="NCBI Taxonomy" id="6956"/>
    <lineage>
        <taxon>Eukaryota</taxon>
        <taxon>Metazoa</taxon>
        <taxon>Ecdysozoa</taxon>
        <taxon>Arthropoda</taxon>
        <taxon>Chelicerata</taxon>
        <taxon>Arachnida</taxon>
        <taxon>Acari</taxon>
        <taxon>Acariformes</taxon>
        <taxon>Sarcoptiformes</taxon>
        <taxon>Astigmata</taxon>
        <taxon>Psoroptidia</taxon>
        <taxon>Analgoidea</taxon>
        <taxon>Pyroglyphidae</taxon>
        <taxon>Dermatophagoidinae</taxon>
        <taxon>Dermatophagoides</taxon>
    </lineage>
</organism>
<dbReference type="GO" id="GO:0005737">
    <property type="term" value="C:cytoplasm"/>
    <property type="evidence" value="ECO:0007669"/>
    <property type="project" value="TreeGrafter"/>
</dbReference>
<evidence type="ECO:0000256" key="1">
    <source>
        <dbReference type="ARBA" id="ARBA00023015"/>
    </source>
</evidence>
<evidence type="ECO:0000313" key="6">
    <source>
        <dbReference type="RefSeq" id="XP_027200624.1"/>
    </source>
</evidence>
<dbReference type="GO" id="GO:0005634">
    <property type="term" value="C:nucleus"/>
    <property type="evidence" value="ECO:0007669"/>
    <property type="project" value="TreeGrafter"/>
</dbReference>
<evidence type="ECO:0000313" key="5">
    <source>
        <dbReference type="Proteomes" id="UP000515146"/>
    </source>
</evidence>
<dbReference type="GO" id="GO:0008757">
    <property type="term" value="F:S-adenosylmethionine-dependent methyltransferase activity"/>
    <property type="evidence" value="ECO:0007669"/>
    <property type="project" value="UniProtKB-ARBA"/>
</dbReference>
<dbReference type="GO" id="GO:0000978">
    <property type="term" value="F:RNA polymerase II cis-regulatory region sequence-specific DNA binding"/>
    <property type="evidence" value="ECO:0007669"/>
    <property type="project" value="TreeGrafter"/>
</dbReference>
<dbReference type="InterPro" id="IPR046341">
    <property type="entry name" value="SET_dom_sf"/>
</dbReference>
<dbReference type="InterPro" id="IPR050331">
    <property type="entry name" value="Zinc_finger"/>
</dbReference>